<protein>
    <submittedName>
        <fullName evidence="3">Uncharacterized protein</fullName>
    </submittedName>
</protein>
<evidence type="ECO:0000256" key="2">
    <source>
        <dbReference type="SAM" id="SignalP"/>
    </source>
</evidence>
<dbReference type="NCBIfam" id="NF033223">
    <property type="entry name" value="YHYH_alt"/>
    <property type="match status" value="1"/>
</dbReference>
<keyword evidence="2" id="KW-0732">Signal</keyword>
<dbReference type="Proteomes" id="UP000187735">
    <property type="component" value="Chromosome"/>
</dbReference>
<evidence type="ECO:0000256" key="1">
    <source>
        <dbReference type="SAM" id="MobiDB-lite"/>
    </source>
</evidence>
<dbReference type="KEGG" id="fmr:Fuma_03101"/>
<feature type="region of interest" description="Disordered" evidence="1">
    <location>
        <begin position="18"/>
        <end position="49"/>
    </location>
</feature>
<dbReference type="EMBL" id="CP017641">
    <property type="protein sequence ID" value="APZ93483.1"/>
    <property type="molecule type" value="Genomic_DNA"/>
</dbReference>
<feature type="region of interest" description="Disordered" evidence="1">
    <location>
        <begin position="67"/>
        <end position="121"/>
    </location>
</feature>
<feature type="compositionally biased region" description="Low complexity" evidence="1">
    <location>
        <begin position="99"/>
        <end position="108"/>
    </location>
</feature>
<sequence precursor="true">MKYLALLFTILITGVAQAHSGGTDARGGHYDRKNGGYHFDGGGGQSSSTAQRISALKSNFGSNFDTYSSVPKSSEERHTELKPNARLRPRDVSPRSKVRTAARSSPRVSSRDRVRVRTPREKPPSLLEYVAPDVPRHEILNKEDHIGVPKYSIAVDYDTGMPRPTKDALERLVTQLAEKKRAEAEIRLPRGTHANAVWAKLLILPNHSRTDFMPYGTDFEVFGIQKFRNENAIQVFVYPGSGSLPTEHELTRYADGIDLPARQLVLFYLPRMNPAAGCWAMYRVGGRGTFRIYPERVPEPWQES</sequence>
<feature type="compositionally biased region" description="Basic and acidic residues" evidence="1">
    <location>
        <begin position="109"/>
        <end position="121"/>
    </location>
</feature>
<accession>A0A1P8WHG3</accession>
<feature type="compositionally biased region" description="Basic and acidic residues" evidence="1">
    <location>
        <begin position="73"/>
        <end position="94"/>
    </location>
</feature>
<dbReference type="OrthoDB" id="5366081at2"/>
<dbReference type="RefSeq" id="WP_158521021.1">
    <property type="nucleotide sequence ID" value="NZ_CP017641.1"/>
</dbReference>
<gene>
    <name evidence="3" type="ORF">Fuma_03101</name>
</gene>
<feature type="signal peptide" evidence="2">
    <location>
        <begin position="1"/>
        <end position="18"/>
    </location>
</feature>
<reference evidence="3 4" key="1">
    <citation type="journal article" date="2016" name="Front. Microbiol.">
        <title>Fuerstia marisgermanicae gen. nov., sp. nov., an Unusual Member of the Phylum Planctomycetes from the German Wadden Sea.</title>
        <authorList>
            <person name="Kohn T."/>
            <person name="Heuer A."/>
            <person name="Jogler M."/>
            <person name="Vollmers J."/>
            <person name="Boedeker C."/>
            <person name="Bunk B."/>
            <person name="Rast P."/>
            <person name="Borchert D."/>
            <person name="Glockner I."/>
            <person name="Freese H.M."/>
            <person name="Klenk H.P."/>
            <person name="Overmann J."/>
            <person name="Kaster A.K."/>
            <person name="Rohde M."/>
            <person name="Wiegand S."/>
            <person name="Jogler C."/>
        </authorList>
    </citation>
    <scope>NUCLEOTIDE SEQUENCE [LARGE SCALE GENOMIC DNA]</scope>
    <source>
        <strain evidence="3 4">NH11</strain>
    </source>
</reference>
<evidence type="ECO:0000313" key="3">
    <source>
        <dbReference type="EMBL" id="APZ93483.1"/>
    </source>
</evidence>
<dbReference type="InterPro" id="IPR047773">
    <property type="entry name" value="YHYH_dom_bact"/>
</dbReference>
<dbReference type="AlphaFoldDB" id="A0A1P8WHG3"/>
<proteinExistence type="predicted"/>
<feature type="chain" id="PRO_5010271784" evidence="2">
    <location>
        <begin position="19"/>
        <end position="304"/>
    </location>
</feature>
<dbReference type="STRING" id="1891926.Fuma_03101"/>
<organism evidence="3 4">
    <name type="scientific">Fuerstiella marisgermanici</name>
    <dbReference type="NCBI Taxonomy" id="1891926"/>
    <lineage>
        <taxon>Bacteria</taxon>
        <taxon>Pseudomonadati</taxon>
        <taxon>Planctomycetota</taxon>
        <taxon>Planctomycetia</taxon>
        <taxon>Planctomycetales</taxon>
        <taxon>Planctomycetaceae</taxon>
        <taxon>Fuerstiella</taxon>
    </lineage>
</organism>
<evidence type="ECO:0000313" key="4">
    <source>
        <dbReference type="Proteomes" id="UP000187735"/>
    </source>
</evidence>
<keyword evidence="4" id="KW-1185">Reference proteome</keyword>
<name>A0A1P8WHG3_9PLAN</name>